<evidence type="ECO:0000256" key="8">
    <source>
        <dbReference type="SAM" id="Phobius"/>
    </source>
</evidence>
<dbReference type="AlphaFoldDB" id="A0A7C0U5Z9"/>
<dbReference type="GO" id="GO:0005886">
    <property type="term" value="C:plasma membrane"/>
    <property type="evidence" value="ECO:0007669"/>
    <property type="project" value="UniProtKB-SubCell"/>
</dbReference>
<dbReference type="Gene3D" id="3.30.1330.60">
    <property type="entry name" value="OmpA-like domain"/>
    <property type="match status" value="1"/>
</dbReference>
<comment type="caution">
    <text evidence="10">The sequence shown here is derived from an EMBL/GenBank/DDBJ whole genome shotgun (WGS) entry which is preliminary data.</text>
</comment>
<keyword evidence="5 8" id="KW-1133">Transmembrane helix</keyword>
<keyword evidence="6 7" id="KW-0472">Membrane</keyword>
<reference evidence="10" key="1">
    <citation type="journal article" date="2020" name="mSystems">
        <title>Genome- and Community-Level Interaction Insights into Carbon Utilization and Element Cycling Functions of Hydrothermarchaeota in Hydrothermal Sediment.</title>
        <authorList>
            <person name="Zhou Z."/>
            <person name="Liu Y."/>
            <person name="Xu W."/>
            <person name="Pan J."/>
            <person name="Luo Z.H."/>
            <person name="Li M."/>
        </authorList>
    </citation>
    <scope>NUCLEOTIDE SEQUENCE [LARGE SCALE GENOMIC DNA]</scope>
    <source>
        <strain evidence="10">HyVt-115</strain>
    </source>
</reference>
<dbReference type="InterPro" id="IPR006665">
    <property type="entry name" value="OmpA-like"/>
</dbReference>
<dbReference type="CDD" id="cd07185">
    <property type="entry name" value="OmpA_C-like"/>
    <property type="match status" value="1"/>
</dbReference>
<evidence type="ECO:0000256" key="6">
    <source>
        <dbReference type="ARBA" id="ARBA00023136"/>
    </source>
</evidence>
<keyword evidence="3" id="KW-1003">Cell membrane</keyword>
<evidence type="ECO:0000256" key="1">
    <source>
        <dbReference type="ARBA" id="ARBA00004162"/>
    </source>
</evidence>
<dbReference type="PANTHER" id="PTHR30329">
    <property type="entry name" value="STATOR ELEMENT OF FLAGELLAR MOTOR COMPLEX"/>
    <property type="match status" value="1"/>
</dbReference>
<sequence>MARKRKRNREKEERNTFIVSYTALAAILLAFFISINSMATITPEKVHRGTRSIRSSFSFLSGGKELEVPLSQSGWKVYPESDRLIAYLAKYVKRTEFGENIQLMYTKRGVVISMLDLVLFEPGSSELTRGAKELLKRVGRVISLCSNKVKIEGYTDDLKIKGGTYKDNWELSAARALSVMRYFVEELRLPPGRFAVVGYGEFHPFFPNDTPEHREMNRRIQIVLEGNPNFVGGFFRMLECGL</sequence>
<keyword evidence="4 8" id="KW-0812">Transmembrane</keyword>
<name>A0A7C0U5Z9_9BACT</name>
<dbReference type="Proteomes" id="UP000885690">
    <property type="component" value="Unassembled WGS sequence"/>
</dbReference>
<dbReference type="PROSITE" id="PS51123">
    <property type="entry name" value="OMPA_2"/>
    <property type="match status" value="1"/>
</dbReference>
<accession>A0A7C0U5Z9</accession>
<dbReference type="PANTHER" id="PTHR30329:SF21">
    <property type="entry name" value="LIPOPROTEIN YIAD-RELATED"/>
    <property type="match status" value="1"/>
</dbReference>
<comment type="similarity">
    <text evidence="2">Belongs to the MotB family.</text>
</comment>
<evidence type="ECO:0000256" key="3">
    <source>
        <dbReference type="ARBA" id="ARBA00022475"/>
    </source>
</evidence>
<dbReference type="Pfam" id="PF00691">
    <property type="entry name" value="OmpA"/>
    <property type="match status" value="1"/>
</dbReference>
<feature type="domain" description="OmpA-like" evidence="9">
    <location>
        <begin position="107"/>
        <end position="228"/>
    </location>
</feature>
<evidence type="ECO:0000259" key="9">
    <source>
        <dbReference type="PROSITE" id="PS51123"/>
    </source>
</evidence>
<evidence type="ECO:0000256" key="2">
    <source>
        <dbReference type="ARBA" id="ARBA00008914"/>
    </source>
</evidence>
<dbReference type="InterPro" id="IPR025713">
    <property type="entry name" value="MotB-like_N_dom"/>
</dbReference>
<dbReference type="EMBL" id="DQWS01000085">
    <property type="protein sequence ID" value="HDD52867.1"/>
    <property type="molecule type" value="Genomic_DNA"/>
</dbReference>
<evidence type="ECO:0000256" key="7">
    <source>
        <dbReference type="PROSITE-ProRule" id="PRU00473"/>
    </source>
</evidence>
<comment type="subcellular location">
    <subcellularLocation>
        <location evidence="1">Cell membrane</location>
        <topology evidence="1">Single-pass membrane protein</topology>
    </subcellularLocation>
</comment>
<evidence type="ECO:0000256" key="4">
    <source>
        <dbReference type="ARBA" id="ARBA00022692"/>
    </source>
</evidence>
<dbReference type="InterPro" id="IPR036737">
    <property type="entry name" value="OmpA-like_sf"/>
</dbReference>
<organism evidence="10">
    <name type="scientific">Thermosulfidibacter takaii</name>
    <dbReference type="NCBI Taxonomy" id="412593"/>
    <lineage>
        <taxon>Bacteria</taxon>
        <taxon>Pseudomonadati</taxon>
        <taxon>Thermosulfidibacterota</taxon>
        <taxon>Thermosulfidibacteria</taxon>
        <taxon>Thermosulfidibacterales</taxon>
        <taxon>Thermosulfidibacteraceae</taxon>
    </lineage>
</organism>
<gene>
    <name evidence="10" type="ORF">ENF32_02205</name>
</gene>
<evidence type="ECO:0000256" key="5">
    <source>
        <dbReference type="ARBA" id="ARBA00022989"/>
    </source>
</evidence>
<dbReference type="SUPFAM" id="SSF103088">
    <property type="entry name" value="OmpA-like"/>
    <property type="match status" value="1"/>
</dbReference>
<evidence type="ECO:0000313" key="10">
    <source>
        <dbReference type="EMBL" id="HDD52867.1"/>
    </source>
</evidence>
<feature type="transmembrane region" description="Helical" evidence="8">
    <location>
        <begin position="21"/>
        <end position="41"/>
    </location>
</feature>
<protein>
    <recommendedName>
        <fullName evidence="9">OmpA-like domain-containing protein</fullName>
    </recommendedName>
</protein>
<dbReference type="Pfam" id="PF13677">
    <property type="entry name" value="MotB_plug"/>
    <property type="match status" value="1"/>
</dbReference>
<dbReference type="InterPro" id="IPR050330">
    <property type="entry name" value="Bact_OuterMem_StrucFunc"/>
</dbReference>
<proteinExistence type="inferred from homology"/>